<organism evidence="1 2">
    <name type="scientific">Racocetra persica</name>
    <dbReference type="NCBI Taxonomy" id="160502"/>
    <lineage>
        <taxon>Eukaryota</taxon>
        <taxon>Fungi</taxon>
        <taxon>Fungi incertae sedis</taxon>
        <taxon>Mucoromycota</taxon>
        <taxon>Glomeromycotina</taxon>
        <taxon>Glomeromycetes</taxon>
        <taxon>Diversisporales</taxon>
        <taxon>Gigasporaceae</taxon>
        <taxon>Racocetra</taxon>
    </lineage>
</organism>
<proteinExistence type="predicted"/>
<feature type="non-terminal residue" evidence="1">
    <location>
        <position position="1"/>
    </location>
</feature>
<dbReference type="Proteomes" id="UP000789920">
    <property type="component" value="Unassembled WGS sequence"/>
</dbReference>
<keyword evidence="2" id="KW-1185">Reference proteome</keyword>
<protein>
    <submittedName>
        <fullName evidence="1">17550_t:CDS:1</fullName>
    </submittedName>
</protein>
<reference evidence="1" key="1">
    <citation type="submission" date="2021-06" db="EMBL/GenBank/DDBJ databases">
        <authorList>
            <person name="Kallberg Y."/>
            <person name="Tangrot J."/>
            <person name="Rosling A."/>
        </authorList>
    </citation>
    <scope>NUCLEOTIDE SEQUENCE</scope>
    <source>
        <strain evidence="1">MA461A</strain>
    </source>
</reference>
<feature type="non-terminal residue" evidence="1">
    <location>
        <position position="151"/>
    </location>
</feature>
<comment type="caution">
    <text evidence="1">The sequence shown here is derived from an EMBL/GenBank/DDBJ whole genome shotgun (WGS) entry which is preliminary data.</text>
</comment>
<dbReference type="EMBL" id="CAJVQC010093827">
    <property type="protein sequence ID" value="CAG8827457.1"/>
    <property type="molecule type" value="Genomic_DNA"/>
</dbReference>
<sequence length="151" mass="17404">ITTSPEEMHNSFNLEYLKQMRSNNMMSSEISHNVSKKMRYSTRFGVLKKALNLSISLNCNDELLNILYHFIGDRQKLSTNYSIINNNNNKDHTNTNQNSDNSYVSIQVTDSLRQALAPLDENIQSNKSIFKESNDVYNEVNQDNEFSADNQ</sequence>
<evidence type="ECO:0000313" key="1">
    <source>
        <dbReference type="EMBL" id="CAG8827457.1"/>
    </source>
</evidence>
<accession>A0ACA9S526</accession>
<name>A0ACA9S526_9GLOM</name>
<gene>
    <name evidence="1" type="ORF">RPERSI_LOCUS26984</name>
</gene>
<evidence type="ECO:0000313" key="2">
    <source>
        <dbReference type="Proteomes" id="UP000789920"/>
    </source>
</evidence>